<feature type="transmembrane region" description="Helical" evidence="6">
    <location>
        <begin position="120"/>
        <end position="139"/>
    </location>
</feature>
<evidence type="ECO:0000256" key="4">
    <source>
        <dbReference type="ARBA" id="ARBA00022989"/>
    </source>
</evidence>
<feature type="transmembrane region" description="Helical" evidence="6">
    <location>
        <begin position="336"/>
        <end position="353"/>
    </location>
</feature>
<dbReference type="PANTHER" id="PTHR30250:SF11">
    <property type="entry name" value="O-ANTIGEN TRANSPORTER-RELATED"/>
    <property type="match status" value="1"/>
</dbReference>
<feature type="transmembrane region" description="Helical" evidence="6">
    <location>
        <begin position="218"/>
        <end position="235"/>
    </location>
</feature>
<keyword evidence="2" id="KW-1003">Cell membrane</keyword>
<gene>
    <name evidence="7" type="ORF">DU87_06090</name>
</gene>
<sequence>MNKSSNPIFSVGKDTLLYTPGKLLPSLFAFVGISVYTRILSPAEYGEYSLIMTMISVMGLFTYSWIGQSNLRFYSSYKFNNLDVFISTSFLILMGSLVSSIVMLLFIAKYAIILRDTSSIFYLPLSIGVLISTAFFEYFSNILRADRNSKYVSSSLILSSGLSLIVSLFLLYLNMGISSIFIGIIIANIVLTLFLAYKLKIQKYIRIKSFSKNTMKEFSDYGVPLITTLVFSWILELSDRYLIAYFNGSEAVGIYSATCQLASYPMSLISSILIFAAFPIIIDTWNLNGKEATKDLITKITRYYLLIAIPALTMVIVMAKEMMWILGNAYSGGSHVLPWICFGSVISGLCVYVNKGMELTKNTKILSLLVGIAGSCNILMNLFFIPKYSFYGAGIATALAYVIYFIVSVIISKKYLTWSVNTNSLLNSIIASSVMGIILLITKGIIKGQLLNITFSLFFGICIYIIILLISKEITYEISFIKKIFSLQ</sequence>
<organism evidence="7 8">
    <name type="scientific">Methanosarcina mazei</name>
    <name type="common">Methanosarcina frisia</name>
    <dbReference type="NCBI Taxonomy" id="2209"/>
    <lineage>
        <taxon>Archaea</taxon>
        <taxon>Methanobacteriati</taxon>
        <taxon>Methanobacteriota</taxon>
        <taxon>Stenosarchaea group</taxon>
        <taxon>Methanomicrobia</taxon>
        <taxon>Methanosarcinales</taxon>
        <taxon>Methanosarcinaceae</taxon>
        <taxon>Methanosarcina</taxon>
    </lineage>
</organism>
<keyword evidence="5 6" id="KW-0472">Membrane</keyword>
<dbReference type="PANTHER" id="PTHR30250">
    <property type="entry name" value="PST FAMILY PREDICTED COLANIC ACID TRANSPORTER"/>
    <property type="match status" value="1"/>
</dbReference>
<dbReference type="Proteomes" id="UP000033933">
    <property type="component" value="Unassembled WGS sequence"/>
</dbReference>
<evidence type="ECO:0000256" key="6">
    <source>
        <dbReference type="SAM" id="Phobius"/>
    </source>
</evidence>
<dbReference type="GO" id="GO:0005886">
    <property type="term" value="C:plasma membrane"/>
    <property type="evidence" value="ECO:0007669"/>
    <property type="project" value="UniProtKB-SubCell"/>
</dbReference>
<feature type="transmembrane region" description="Helical" evidence="6">
    <location>
        <begin position="21"/>
        <end position="39"/>
    </location>
</feature>
<feature type="transmembrane region" description="Helical" evidence="6">
    <location>
        <begin position="365"/>
        <end position="384"/>
    </location>
</feature>
<accession>A0A0F8S4J5</accession>
<evidence type="ECO:0000313" key="7">
    <source>
        <dbReference type="EMBL" id="KKH68194.1"/>
    </source>
</evidence>
<dbReference type="EMBL" id="JJQQ01000061">
    <property type="protein sequence ID" value="KKH68194.1"/>
    <property type="molecule type" value="Genomic_DNA"/>
</dbReference>
<feature type="transmembrane region" description="Helical" evidence="6">
    <location>
        <begin position="262"/>
        <end position="282"/>
    </location>
</feature>
<feature type="transmembrane region" description="Helical" evidence="6">
    <location>
        <begin position="45"/>
        <end position="63"/>
    </location>
</feature>
<protein>
    <submittedName>
        <fullName evidence="7">Uncharacterized protein</fullName>
    </submittedName>
</protein>
<feature type="transmembrane region" description="Helical" evidence="6">
    <location>
        <begin position="452"/>
        <end position="470"/>
    </location>
</feature>
<evidence type="ECO:0000313" key="8">
    <source>
        <dbReference type="Proteomes" id="UP000033933"/>
    </source>
</evidence>
<comment type="subcellular location">
    <subcellularLocation>
        <location evidence="1">Cell membrane</location>
        <topology evidence="1">Multi-pass membrane protein</topology>
    </subcellularLocation>
</comment>
<reference evidence="7 8" key="1">
    <citation type="journal article" date="2015" name="ISME J.">
        <title>Genomic and phenotypic differentiation among Methanosarcina mazei populations from Columbia River sediment.</title>
        <authorList>
            <person name="Youngblut N.D."/>
            <person name="Wirth J.S."/>
            <person name="Henriksen J.R."/>
            <person name="Smith M."/>
            <person name="Simon H."/>
            <person name="Metcalf W.W."/>
            <person name="Whitaker R.J."/>
        </authorList>
    </citation>
    <scope>NUCLEOTIDE SEQUENCE [LARGE SCALE GENOMIC DNA]</scope>
    <source>
        <strain evidence="7 8">1.H.M.0.1</strain>
    </source>
</reference>
<dbReference type="RefSeq" id="WP_048045388.1">
    <property type="nucleotide sequence ID" value="NZ_JJQQ01000061.1"/>
</dbReference>
<dbReference type="PATRIC" id="fig|2209.87.peg.1312"/>
<keyword evidence="4 6" id="KW-1133">Transmembrane helix</keyword>
<evidence type="ECO:0000256" key="3">
    <source>
        <dbReference type="ARBA" id="ARBA00022692"/>
    </source>
</evidence>
<keyword evidence="3 6" id="KW-0812">Transmembrane</keyword>
<evidence type="ECO:0000256" key="2">
    <source>
        <dbReference type="ARBA" id="ARBA00022475"/>
    </source>
</evidence>
<comment type="caution">
    <text evidence="7">The sequence shown here is derived from an EMBL/GenBank/DDBJ whole genome shotgun (WGS) entry which is preliminary data.</text>
</comment>
<dbReference type="AlphaFoldDB" id="A0A0F8S4J5"/>
<name>A0A0F8S4J5_METMZ</name>
<dbReference type="InterPro" id="IPR002797">
    <property type="entry name" value="Polysacc_synth"/>
</dbReference>
<dbReference type="InterPro" id="IPR050833">
    <property type="entry name" value="Poly_Biosynth_Transport"/>
</dbReference>
<feature type="transmembrane region" description="Helical" evidence="6">
    <location>
        <begin position="303"/>
        <end position="324"/>
    </location>
</feature>
<feature type="transmembrane region" description="Helical" evidence="6">
    <location>
        <begin position="390"/>
        <end position="412"/>
    </location>
</feature>
<feature type="transmembrane region" description="Helical" evidence="6">
    <location>
        <begin position="179"/>
        <end position="197"/>
    </location>
</feature>
<evidence type="ECO:0000256" key="5">
    <source>
        <dbReference type="ARBA" id="ARBA00023136"/>
    </source>
</evidence>
<feature type="transmembrane region" description="Helical" evidence="6">
    <location>
        <begin position="424"/>
        <end position="446"/>
    </location>
</feature>
<dbReference type="Pfam" id="PF01943">
    <property type="entry name" value="Polysacc_synt"/>
    <property type="match status" value="1"/>
</dbReference>
<feature type="transmembrane region" description="Helical" evidence="6">
    <location>
        <begin position="84"/>
        <end position="108"/>
    </location>
</feature>
<evidence type="ECO:0000256" key="1">
    <source>
        <dbReference type="ARBA" id="ARBA00004651"/>
    </source>
</evidence>
<proteinExistence type="predicted"/>
<feature type="transmembrane region" description="Helical" evidence="6">
    <location>
        <begin position="151"/>
        <end position="173"/>
    </location>
</feature>